<feature type="repeat" description="TPR" evidence="3">
    <location>
        <begin position="1420"/>
        <end position="1453"/>
    </location>
</feature>
<dbReference type="InterPro" id="IPR041664">
    <property type="entry name" value="AAA_16"/>
</dbReference>
<dbReference type="PROSITE" id="PS50005">
    <property type="entry name" value="TPR"/>
    <property type="match status" value="8"/>
</dbReference>
<dbReference type="Pfam" id="PF13424">
    <property type="entry name" value="TPR_12"/>
    <property type="match status" value="5"/>
</dbReference>
<feature type="repeat" description="TPR" evidence="3">
    <location>
        <begin position="1180"/>
        <end position="1213"/>
    </location>
</feature>
<feature type="domain" description="TIR" evidence="5">
    <location>
        <begin position="14"/>
        <end position="147"/>
    </location>
</feature>
<dbReference type="InterPro" id="IPR011990">
    <property type="entry name" value="TPR-like_helical_dom_sf"/>
</dbReference>
<dbReference type="EMBL" id="JAHKKG010000028">
    <property type="protein sequence ID" value="MBU2670976.1"/>
    <property type="molecule type" value="Genomic_DNA"/>
</dbReference>
<dbReference type="Gene3D" id="3.40.50.300">
    <property type="entry name" value="P-loop containing nucleotide triphosphate hydrolases"/>
    <property type="match status" value="1"/>
</dbReference>
<reference evidence="6 7" key="1">
    <citation type="submission" date="2021-06" db="EMBL/GenBank/DDBJ databases">
        <title>Actinoplanes lichenicola sp. nov., and Actinoplanes ovalisporus sp. nov., isolated from lichen in Thailand.</title>
        <authorList>
            <person name="Saeng-In P."/>
            <person name="Kanchanasin P."/>
            <person name="Yuki M."/>
            <person name="Kudo T."/>
            <person name="Ohkuma M."/>
            <person name="Phongsopitanun W."/>
            <person name="Tanasupawat S."/>
        </authorList>
    </citation>
    <scope>NUCLEOTIDE SEQUENCE [LARGE SCALE GENOMIC DNA]</scope>
    <source>
        <strain evidence="6 7">NBRC 110975</strain>
    </source>
</reference>
<sequence length="1545" mass="170136">MSDDVTTDPNRSGFGFDVFISSAPQDQQWVNQLANDLKVAGLRVFQESQIIPGDVRVHAIEAGIAQSRCGILVFSPQSIDSAEVMQQYAALLERSVEVDRRFIPVLYQDVDLPEFAATRQPVDFRLAAGPAYSARLSDLIRALNDLPPEPTGASAADTYLVPAPRSARLTLTTERVSVFDRDSRSETEARPDAATLRRVPARLNDLHRLRHARGASITRGAAGTPAAAMRQTLQDIGHLLGEAFTPAPVADELTRLAGDARRRGSALRLGLDLAGDFADWPVETLIPAEPWSRLDPGQPKPLALTLPMQLYRILDADQPVPAITIPAPLRILVALASPEGSDGGALLDVERELAAIIDAVEPARHKARAYVRVLNTGTRTAIRDALKEQRFHVLHLCCHAAPGHLILETDQGRPDRVSADELIAAIPHDRRPAAVVLAGCSTALTSHATTDTSEALPGLARQLLTAGVPQVIAMTAPVTDRYAIRLAQQLYHELATAPEPHLVDALTHARHTVETSQLAAEQQTGSAAPPTEWATPVVLTRGEPLPLYDPADGAEPITEPPAPMLAADVPLRPVGDFVGRRAELSTLGAVLREPRSCGILVHGIGGVGKSSLVAELLRLLDHTRGLVVSVVGEAGPERILEAFARTLFTDALRRQAGDDDPHRRLSAYLRNPSEPWQERLITALTVLTGAPVTLLLDNFENNLQPQADGTGLLADDTLAEFLTAWIRTPGPHRLLITSRYPFLLPGNTQRRLTIHHLGPLSLAETRKLIWRLPALDNLTPEQQQRSWTDVGGHPRTLEYLDALLRMGQARFPDVTERLETLLTDQGITDPHQWISTLHKPAESDDLAPRDRFDRVLAEAVTLTVNDTLLHQLVDLLDPDTQTLLIGAAVYRSPADQLALAWQTATPDPTPDDPGRDQRLAQLNDALQAARRAGRPAGLDQLGYTTEQLTQLQTDLDTLRRPPLTTTTADPAALAVLSGLGLITPTPASQEDDLGEGLFVVHRWTATALARLYPQPTRQAHQHAAAYHAWRVDRRPQDPMADLHDRIEARYHHHSAGDLPAAIDLSYQIRDQLDGWSAWDWEKHICQETLTWIPTDSYDTAAFTHQLGNLAYLTSDYAEAERRYQQALTIAEELGDRAGTASGYHQLGMLAQDRGDYREAERRYQQALTIKEELGDRAGTAGSYHQLGNLAYLTSDYAEAERRYQQALTIVEELGDRASTARSYHQLGMLAQDRGDYGEAERRYQQAESIFEELGDRAGTASSYHQLGILAQRRGDYHEAERRYQQALTIFEELGDRASTARSYHQLGNLAYLTSDYAEAERRYQQALTIFEELGDRASTASSYHQLGMLAQARGDYSEAERRYQQSLTIKEELGDRAGAARSCHELGILAQARGDYSEAERRYQQSLTIKEELGDRAGTARSYHQLGMLAQDRGDYAEAERRYQQSLTILEELGDRAGTASSTSQLGILRTTTGQPERAVPLHCTALAIRLDLETPEAGIDLTELTRLRTTLGETVFRHAAATVLDDEAITALTQLLDQWRSRVT</sequence>
<feature type="repeat" description="TPR" evidence="3">
    <location>
        <begin position="1340"/>
        <end position="1373"/>
    </location>
</feature>
<dbReference type="InterPro" id="IPR035897">
    <property type="entry name" value="Toll_tir_struct_dom_sf"/>
</dbReference>
<dbReference type="InterPro" id="IPR024983">
    <property type="entry name" value="CHAT_dom"/>
</dbReference>
<evidence type="ECO:0000313" key="7">
    <source>
        <dbReference type="Proteomes" id="UP001519654"/>
    </source>
</evidence>
<dbReference type="PANTHER" id="PTHR45641">
    <property type="entry name" value="TETRATRICOPEPTIDE REPEAT PROTEIN (AFU_ORTHOLOGUE AFUA_6G03870)"/>
    <property type="match status" value="1"/>
</dbReference>
<organism evidence="6 7">
    <name type="scientific">Paractinoplanes bogorensis</name>
    <dbReference type="NCBI Taxonomy" id="1610840"/>
    <lineage>
        <taxon>Bacteria</taxon>
        <taxon>Bacillati</taxon>
        <taxon>Actinomycetota</taxon>
        <taxon>Actinomycetes</taxon>
        <taxon>Micromonosporales</taxon>
        <taxon>Micromonosporaceae</taxon>
        <taxon>Paractinoplanes</taxon>
    </lineage>
</organism>
<dbReference type="Pfam" id="PF12770">
    <property type="entry name" value="CHAT"/>
    <property type="match status" value="1"/>
</dbReference>
<name>A0ABS5Z5L1_9ACTN</name>
<dbReference type="SUPFAM" id="SSF48452">
    <property type="entry name" value="TPR-like"/>
    <property type="match status" value="3"/>
</dbReference>
<dbReference type="PROSITE" id="PS50104">
    <property type="entry name" value="TIR"/>
    <property type="match status" value="1"/>
</dbReference>
<protein>
    <submittedName>
        <fullName evidence="6">Tetratricopeptide repeat protein</fullName>
    </submittedName>
</protein>
<dbReference type="InterPro" id="IPR000157">
    <property type="entry name" value="TIR_dom"/>
</dbReference>
<evidence type="ECO:0000256" key="3">
    <source>
        <dbReference type="PROSITE-ProRule" id="PRU00339"/>
    </source>
</evidence>
<evidence type="ECO:0000256" key="4">
    <source>
        <dbReference type="SAM" id="Coils"/>
    </source>
</evidence>
<keyword evidence="4" id="KW-0175">Coiled coil</keyword>
<dbReference type="Pfam" id="PF13191">
    <property type="entry name" value="AAA_16"/>
    <property type="match status" value="1"/>
</dbReference>
<gene>
    <name evidence="6" type="ORF">KOI35_46510</name>
</gene>
<dbReference type="InterPro" id="IPR019734">
    <property type="entry name" value="TPR_rpt"/>
</dbReference>
<comment type="caution">
    <text evidence="6">The sequence shown here is derived from an EMBL/GenBank/DDBJ whole genome shotgun (WGS) entry which is preliminary data.</text>
</comment>
<feature type="repeat" description="TPR" evidence="3">
    <location>
        <begin position="1140"/>
        <end position="1173"/>
    </location>
</feature>
<dbReference type="Gene3D" id="3.40.50.10140">
    <property type="entry name" value="Toll/interleukin-1 receptor homology (TIR) domain"/>
    <property type="match status" value="1"/>
</dbReference>
<dbReference type="SUPFAM" id="SSF52540">
    <property type="entry name" value="P-loop containing nucleoside triphosphate hydrolases"/>
    <property type="match status" value="1"/>
</dbReference>
<keyword evidence="1" id="KW-0677">Repeat</keyword>
<accession>A0ABS5Z5L1</accession>
<evidence type="ECO:0000259" key="5">
    <source>
        <dbReference type="PROSITE" id="PS50104"/>
    </source>
</evidence>
<keyword evidence="7" id="KW-1185">Reference proteome</keyword>
<dbReference type="Gene3D" id="1.25.40.10">
    <property type="entry name" value="Tetratricopeptide repeat domain"/>
    <property type="match status" value="3"/>
</dbReference>
<evidence type="ECO:0000313" key="6">
    <source>
        <dbReference type="EMBL" id="MBU2670976.1"/>
    </source>
</evidence>
<dbReference type="Proteomes" id="UP001519654">
    <property type="component" value="Unassembled WGS sequence"/>
</dbReference>
<evidence type="ECO:0000256" key="2">
    <source>
        <dbReference type="ARBA" id="ARBA00022803"/>
    </source>
</evidence>
<feature type="repeat" description="TPR" evidence="3">
    <location>
        <begin position="1300"/>
        <end position="1333"/>
    </location>
</feature>
<dbReference type="SMART" id="SM00028">
    <property type="entry name" value="TPR"/>
    <property type="match status" value="9"/>
</dbReference>
<dbReference type="Pfam" id="PF13676">
    <property type="entry name" value="TIR_2"/>
    <property type="match status" value="1"/>
</dbReference>
<evidence type="ECO:0000256" key="1">
    <source>
        <dbReference type="ARBA" id="ARBA00022737"/>
    </source>
</evidence>
<feature type="coiled-coil region" evidence="4">
    <location>
        <begin position="1116"/>
        <end position="1256"/>
    </location>
</feature>
<dbReference type="SUPFAM" id="SSF52200">
    <property type="entry name" value="Toll/Interleukin receptor TIR domain"/>
    <property type="match status" value="1"/>
</dbReference>
<dbReference type="PANTHER" id="PTHR45641:SF19">
    <property type="entry name" value="NEPHROCYSTIN-3"/>
    <property type="match status" value="1"/>
</dbReference>
<keyword evidence="2 3" id="KW-0802">TPR repeat</keyword>
<proteinExistence type="predicted"/>
<dbReference type="InterPro" id="IPR027417">
    <property type="entry name" value="P-loop_NTPase"/>
</dbReference>
<feature type="repeat" description="TPR" evidence="3">
    <location>
        <begin position="1220"/>
        <end position="1253"/>
    </location>
</feature>
<feature type="repeat" description="TPR" evidence="3">
    <location>
        <begin position="1380"/>
        <end position="1413"/>
    </location>
</feature>
<dbReference type="RefSeq" id="WP_215796222.1">
    <property type="nucleotide sequence ID" value="NZ_JAHKKG010000028.1"/>
</dbReference>
<dbReference type="SMART" id="SM00255">
    <property type="entry name" value="TIR"/>
    <property type="match status" value="1"/>
</dbReference>
<feature type="repeat" description="TPR" evidence="3">
    <location>
        <begin position="1260"/>
        <end position="1293"/>
    </location>
</feature>